<dbReference type="Proteomes" id="UP001500936">
    <property type="component" value="Unassembled WGS sequence"/>
</dbReference>
<dbReference type="PANTHER" id="PTHR30442:SF0">
    <property type="entry name" value="FE(3+) DICITRATE TRANSPORT PROTEIN FECA"/>
    <property type="match status" value="1"/>
</dbReference>
<keyword evidence="14" id="KW-1185">Reference proteome</keyword>
<name>A0ABP8KSN0_9BACT</name>
<dbReference type="InterPro" id="IPR037066">
    <property type="entry name" value="Plug_dom_sf"/>
</dbReference>
<dbReference type="EMBL" id="BAABHB010000012">
    <property type="protein sequence ID" value="GAA4415065.1"/>
    <property type="molecule type" value="Genomic_DNA"/>
</dbReference>
<dbReference type="Gene3D" id="2.40.170.20">
    <property type="entry name" value="TonB-dependent receptor, beta-barrel domain"/>
    <property type="match status" value="1"/>
</dbReference>
<evidence type="ECO:0000256" key="2">
    <source>
        <dbReference type="ARBA" id="ARBA00022448"/>
    </source>
</evidence>
<dbReference type="SUPFAM" id="SSF56935">
    <property type="entry name" value="Porins"/>
    <property type="match status" value="1"/>
</dbReference>
<comment type="caution">
    <text evidence="13">The sequence shown here is derived from an EMBL/GenBank/DDBJ whole genome shotgun (WGS) entry which is preliminary data.</text>
</comment>
<keyword evidence="2 9" id="KW-0813">Transport</keyword>
<keyword evidence="13" id="KW-0675">Receptor</keyword>
<gene>
    <name evidence="13" type="ORF">GCM10023187_45230</name>
</gene>
<evidence type="ECO:0000313" key="13">
    <source>
        <dbReference type="EMBL" id="GAA4415065.1"/>
    </source>
</evidence>
<feature type="domain" description="TonB-dependent receptor-like beta-barrel" evidence="11">
    <location>
        <begin position="368"/>
        <end position="792"/>
    </location>
</feature>
<comment type="subcellular location">
    <subcellularLocation>
        <location evidence="1 9">Cell outer membrane</location>
        <topology evidence="1 9">Multi-pass membrane protein</topology>
    </subcellularLocation>
</comment>
<dbReference type="InterPro" id="IPR000531">
    <property type="entry name" value="Beta-barrel_TonB"/>
</dbReference>
<dbReference type="InterPro" id="IPR036942">
    <property type="entry name" value="Beta-barrel_TonB_sf"/>
</dbReference>
<keyword evidence="8 9" id="KW-0998">Cell outer membrane</keyword>
<evidence type="ECO:0000256" key="5">
    <source>
        <dbReference type="ARBA" id="ARBA00022729"/>
    </source>
</evidence>
<dbReference type="Pfam" id="PF00593">
    <property type="entry name" value="TonB_dep_Rec_b-barrel"/>
    <property type="match status" value="1"/>
</dbReference>
<dbReference type="Gene3D" id="2.170.130.10">
    <property type="entry name" value="TonB-dependent receptor, plug domain"/>
    <property type="match status" value="1"/>
</dbReference>
<evidence type="ECO:0000259" key="11">
    <source>
        <dbReference type="Pfam" id="PF00593"/>
    </source>
</evidence>
<evidence type="ECO:0000259" key="12">
    <source>
        <dbReference type="Pfam" id="PF07715"/>
    </source>
</evidence>
<evidence type="ECO:0000256" key="1">
    <source>
        <dbReference type="ARBA" id="ARBA00004571"/>
    </source>
</evidence>
<organism evidence="13 14">
    <name type="scientific">Nibrella viscosa</name>
    <dbReference type="NCBI Taxonomy" id="1084524"/>
    <lineage>
        <taxon>Bacteria</taxon>
        <taxon>Pseudomonadati</taxon>
        <taxon>Bacteroidota</taxon>
        <taxon>Cytophagia</taxon>
        <taxon>Cytophagales</taxon>
        <taxon>Spirosomataceae</taxon>
        <taxon>Nibrella</taxon>
    </lineage>
</organism>
<sequence>MYHFLRCANKIIILKRLLLVTGLIVLTSPLFAQTSVLTGQIRRADNQKPVEEAVVTTQDGRYSTLTDANGQYRLKLPAGTYTVVAFALGLETTTQTVLFGTEPQTLNFELTELAKNLDEVVVQAQRERTFGITRLKSVEGTAIYEAKKSEVVVLRDLTANKATNNARQVFAKVTGLNIWESDGAGLQLGIGGRGLSPNRTSNFNTRQNGYDISADALGYPESYYTPPMEALERIEVVRGAASLQYGTQFGGMLNFRFQRGPKDKAIEVNSRQTIGSWGFFGSFNSVGGTVADGKLNYYAFYQRKQGNGWRPNSDFTNNTAYGSLRYQVAPKLMLGVEYTYMDYLAQQPGGLTDAQFAQNPRQSIRTRNWFSVHWNLMAVTADYQLSERTRLNTRTFGLIAGRSALGNLERINVADLGGNRNLIDGGFTNIGNETRLLHRYTVAGQPATFLAGVRWYRGTTTARQGDANNQAGADFYFLNPTSLEGSDYRFPNKNDAVFVENIFNLSSKLSVTPGIRFESIRTFSEGYYKQRVFDFAGNLIVDNRIDDAQVRRRSFPLLGLGVSYKPTDKLEVYGNVSQNYRAINFSDLRIANPNFAVDANIKDERGYTADLGIRGSAEDFFTFDVTAFYIAYKDRIGLLLKADQPPLYLDYRLRTNIADSRNLGIEAFGEVDIPKLFGNREALTGWSVFANVSLIDARYINTTDNTIRNKRVEQVPPVLIRTGSTLRRTLANGADLSATLQYAYTGEHFTDATNARRTSTAVNGVIPAYQVVDFSAAYRWKWLSLEGTCNNLLDAHYFTRRADAYPGPGIIPADGRAFYLTVGAKF</sequence>
<dbReference type="RefSeq" id="WP_345270308.1">
    <property type="nucleotide sequence ID" value="NZ_BAABHB010000012.1"/>
</dbReference>
<proteinExistence type="inferred from homology"/>
<dbReference type="PROSITE" id="PS52016">
    <property type="entry name" value="TONB_DEPENDENT_REC_3"/>
    <property type="match status" value="1"/>
</dbReference>
<dbReference type="InterPro" id="IPR012910">
    <property type="entry name" value="Plug_dom"/>
</dbReference>
<dbReference type="Pfam" id="PF07715">
    <property type="entry name" value="Plug"/>
    <property type="match status" value="1"/>
</dbReference>
<dbReference type="Gene3D" id="2.60.40.1120">
    <property type="entry name" value="Carboxypeptidase-like, regulatory domain"/>
    <property type="match status" value="1"/>
</dbReference>
<keyword evidence="4 9" id="KW-0812">Transmembrane</keyword>
<evidence type="ECO:0000313" key="14">
    <source>
        <dbReference type="Proteomes" id="UP001500936"/>
    </source>
</evidence>
<evidence type="ECO:0000256" key="6">
    <source>
        <dbReference type="ARBA" id="ARBA00023077"/>
    </source>
</evidence>
<evidence type="ECO:0000256" key="10">
    <source>
        <dbReference type="RuleBase" id="RU003357"/>
    </source>
</evidence>
<feature type="domain" description="TonB-dependent receptor plug" evidence="12">
    <location>
        <begin position="147"/>
        <end position="248"/>
    </location>
</feature>
<dbReference type="PANTHER" id="PTHR30442">
    <property type="entry name" value="IRON III DICITRATE TRANSPORT PROTEIN FECA"/>
    <property type="match status" value="1"/>
</dbReference>
<dbReference type="PROSITE" id="PS01156">
    <property type="entry name" value="TONB_DEPENDENT_REC_2"/>
    <property type="match status" value="1"/>
</dbReference>
<reference evidence="14" key="1">
    <citation type="journal article" date="2019" name="Int. J. Syst. Evol. Microbiol.">
        <title>The Global Catalogue of Microorganisms (GCM) 10K type strain sequencing project: providing services to taxonomists for standard genome sequencing and annotation.</title>
        <authorList>
            <consortium name="The Broad Institute Genomics Platform"/>
            <consortium name="The Broad Institute Genome Sequencing Center for Infectious Disease"/>
            <person name="Wu L."/>
            <person name="Ma J."/>
        </authorList>
    </citation>
    <scope>NUCLEOTIDE SEQUENCE [LARGE SCALE GENOMIC DNA]</scope>
    <source>
        <strain evidence="14">JCM 17925</strain>
    </source>
</reference>
<keyword evidence="3 9" id="KW-1134">Transmembrane beta strand</keyword>
<protein>
    <submittedName>
        <fullName evidence="13">TonB-dependent receptor</fullName>
    </submittedName>
</protein>
<dbReference type="Pfam" id="PF13715">
    <property type="entry name" value="CarbopepD_reg_2"/>
    <property type="match status" value="1"/>
</dbReference>
<comment type="similarity">
    <text evidence="9 10">Belongs to the TonB-dependent receptor family.</text>
</comment>
<keyword evidence="6 10" id="KW-0798">TonB box</keyword>
<evidence type="ECO:0000256" key="9">
    <source>
        <dbReference type="PROSITE-ProRule" id="PRU01360"/>
    </source>
</evidence>
<evidence type="ECO:0000256" key="8">
    <source>
        <dbReference type="ARBA" id="ARBA00023237"/>
    </source>
</evidence>
<keyword evidence="5" id="KW-0732">Signal</keyword>
<dbReference type="InterPro" id="IPR039426">
    <property type="entry name" value="TonB-dep_rcpt-like"/>
</dbReference>
<accession>A0ABP8KSN0</accession>
<keyword evidence="7 9" id="KW-0472">Membrane</keyword>
<evidence type="ECO:0000256" key="3">
    <source>
        <dbReference type="ARBA" id="ARBA00022452"/>
    </source>
</evidence>
<evidence type="ECO:0000256" key="7">
    <source>
        <dbReference type="ARBA" id="ARBA00023136"/>
    </source>
</evidence>
<evidence type="ECO:0000256" key="4">
    <source>
        <dbReference type="ARBA" id="ARBA00022692"/>
    </source>
</evidence>
<dbReference type="SUPFAM" id="SSF49464">
    <property type="entry name" value="Carboxypeptidase regulatory domain-like"/>
    <property type="match status" value="1"/>
</dbReference>
<dbReference type="InterPro" id="IPR008969">
    <property type="entry name" value="CarboxyPept-like_regulatory"/>
</dbReference>
<dbReference type="InterPro" id="IPR010917">
    <property type="entry name" value="TonB_rcpt_CS"/>
</dbReference>